<feature type="compositionally biased region" description="Low complexity" evidence="1">
    <location>
        <begin position="193"/>
        <end position="210"/>
    </location>
</feature>
<sequence>MDSGHSDYTSPRTHPSTYEAQWCSLQHHLHARPVPENELACPTWLSCLDIRILLTALAKQRAEVALLESEASYTESSTSSTGSRETDIEIEFPNYSLGFAGNQHRPQHQDSFPSPAEPQKKHRPPPITSAEMLFLDTSTDSPPKTNDPPKTDEASPLSPSFGPRRSTPFSGTVSRRRSSQYSPLSPHHPALGSQSQTSTPSQTPTRISSQNQNNAKSIATASTKRDVLEQRIQFEAAWTGIERNLGAYVDRFAAAATGTATNAAEEGGDRLTKEDVWREMVVLRERGDGLAETLRRARAGR</sequence>
<evidence type="ECO:0000256" key="1">
    <source>
        <dbReference type="SAM" id="MobiDB-lite"/>
    </source>
</evidence>
<feature type="region of interest" description="Disordered" evidence="1">
    <location>
        <begin position="97"/>
        <end position="222"/>
    </location>
</feature>
<dbReference type="Proteomes" id="UP000799324">
    <property type="component" value="Unassembled WGS sequence"/>
</dbReference>
<accession>A0A6A6SXM0</accession>
<evidence type="ECO:0000313" key="2">
    <source>
        <dbReference type="EMBL" id="KAF2651741.1"/>
    </source>
</evidence>
<proteinExistence type="predicted"/>
<organism evidence="2 3">
    <name type="scientific">Lophiostoma macrostomum CBS 122681</name>
    <dbReference type="NCBI Taxonomy" id="1314788"/>
    <lineage>
        <taxon>Eukaryota</taxon>
        <taxon>Fungi</taxon>
        <taxon>Dikarya</taxon>
        <taxon>Ascomycota</taxon>
        <taxon>Pezizomycotina</taxon>
        <taxon>Dothideomycetes</taxon>
        <taxon>Pleosporomycetidae</taxon>
        <taxon>Pleosporales</taxon>
        <taxon>Lophiostomataceae</taxon>
        <taxon>Lophiostoma</taxon>
    </lineage>
</organism>
<dbReference type="AlphaFoldDB" id="A0A6A6SXM0"/>
<dbReference type="OrthoDB" id="3764847at2759"/>
<keyword evidence="3" id="KW-1185">Reference proteome</keyword>
<gene>
    <name evidence="2" type="ORF">K491DRAFT_719546</name>
</gene>
<evidence type="ECO:0000313" key="3">
    <source>
        <dbReference type="Proteomes" id="UP000799324"/>
    </source>
</evidence>
<protein>
    <submittedName>
        <fullName evidence="2">Uncharacterized protein</fullName>
    </submittedName>
</protein>
<reference evidence="2" key="1">
    <citation type="journal article" date="2020" name="Stud. Mycol.">
        <title>101 Dothideomycetes genomes: a test case for predicting lifestyles and emergence of pathogens.</title>
        <authorList>
            <person name="Haridas S."/>
            <person name="Albert R."/>
            <person name="Binder M."/>
            <person name="Bloem J."/>
            <person name="Labutti K."/>
            <person name="Salamov A."/>
            <person name="Andreopoulos B."/>
            <person name="Baker S."/>
            <person name="Barry K."/>
            <person name="Bills G."/>
            <person name="Bluhm B."/>
            <person name="Cannon C."/>
            <person name="Castanera R."/>
            <person name="Culley D."/>
            <person name="Daum C."/>
            <person name="Ezra D."/>
            <person name="Gonzalez J."/>
            <person name="Henrissat B."/>
            <person name="Kuo A."/>
            <person name="Liang C."/>
            <person name="Lipzen A."/>
            <person name="Lutzoni F."/>
            <person name="Magnuson J."/>
            <person name="Mondo S."/>
            <person name="Nolan M."/>
            <person name="Ohm R."/>
            <person name="Pangilinan J."/>
            <person name="Park H.-J."/>
            <person name="Ramirez L."/>
            <person name="Alfaro M."/>
            <person name="Sun H."/>
            <person name="Tritt A."/>
            <person name="Yoshinaga Y."/>
            <person name="Zwiers L.-H."/>
            <person name="Turgeon B."/>
            <person name="Goodwin S."/>
            <person name="Spatafora J."/>
            <person name="Crous P."/>
            <person name="Grigoriev I."/>
        </authorList>
    </citation>
    <scope>NUCLEOTIDE SEQUENCE</scope>
    <source>
        <strain evidence="2">CBS 122681</strain>
    </source>
</reference>
<dbReference type="EMBL" id="MU004418">
    <property type="protein sequence ID" value="KAF2651741.1"/>
    <property type="molecule type" value="Genomic_DNA"/>
</dbReference>
<feature type="compositionally biased region" description="Polar residues" evidence="1">
    <location>
        <begin position="211"/>
        <end position="222"/>
    </location>
</feature>
<feature type="compositionally biased region" description="Polar residues" evidence="1">
    <location>
        <begin position="167"/>
        <end position="183"/>
    </location>
</feature>
<name>A0A6A6SXM0_9PLEO</name>